<dbReference type="InterPro" id="IPR021145">
    <property type="entry name" value="Portal_protein_SPP1_Gp6-like"/>
</dbReference>
<keyword evidence="2" id="KW-1185">Reference proteome</keyword>
<proteinExistence type="predicted"/>
<dbReference type="Proteomes" id="UP000580910">
    <property type="component" value="Unassembled WGS sequence"/>
</dbReference>
<dbReference type="Pfam" id="PF05133">
    <property type="entry name" value="SPP1_portal"/>
    <property type="match status" value="1"/>
</dbReference>
<name>A0A7W3PBU2_9ACTN</name>
<comment type="caution">
    <text evidence="1">The sequence shown here is derived from an EMBL/GenBank/DDBJ whole genome shotgun (WGS) entry which is preliminary data.</text>
</comment>
<organism evidence="1 2">
    <name type="scientific">Nocardioides ginsengisegetis</name>
    <dbReference type="NCBI Taxonomy" id="661491"/>
    <lineage>
        <taxon>Bacteria</taxon>
        <taxon>Bacillati</taxon>
        <taxon>Actinomycetota</taxon>
        <taxon>Actinomycetes</taxon>
        <taxon>Propionibacteriales</taxon>
        <taxon>Nocardioidaceae</taxon>
        <taxon>Nocardioides</taxon>
    </lineage>
</organism>
<evidence type="ECO:0000313" key="1">
    <source>
        <dbReference type="EMBL" id="MBA8806053.1"/>
    </source>
</evidence>
<dbReference type="RefSeq" id="WP_182542050.1">
    <property type="nucleotide sequence ID" value="NZ_JACGXA010000006.1"/>
</dbReference>
<evidence type="ECO:0000313" key="2">
    <source>
        <dbReference type="Proteomes" id="UP000580910"/>
    </source>
</evidence>
<sequence>MALTPSEVALIEELKNRHDARYFEDERYWRYLHLKQRIEQLGMALPPNMRRFLVVANWPRVVVRTITGRQKVRALILPGEETADPILRAIWDANNLTAHTKMFRRDTLTFGRGFMSVGTNERNPNMPLVRVESPREMEALVDSRHEEMFAAARFYGVDSLGAGPTNVTLYTPDGTVWVAKGKDGRWYEVDRDMHGLGVVPILMHLNERESGAFEGESELVDIIGLTDSVARSLTNLQFAQEAHGIPRKYMTGVAQGDFVGADGKPIPQFEAYFDAIHMVTDPQGKVGQLAAADLKNFETSMNVYGRQAAVSYGFPARYFGITTSNPPAEGAIRADENDLVNYVGDKNDAEGMVLGWAGALAYRFATGREIEGNRVRVDYFDPGTPTFSQRADALTKMRSVGGISREGMWDELGWSEARKAKERQYLEAEALDPLMQQILKDAAGGNAQPVAGA</sequence>
<protein>
    <recommendedName>
        <fullName evidence="3">Phage portal protein, SPP1 Gp6-like</fullName>
    </recommendedName>
</protein>
<evidence type="ECO:0008006" key="3">
    <source>
        <dbReference type="Google" id="ProtNLM"/>
    </source>
</evidence>
<dbReference type="EMBL" id="JACGXA010000006">
    <property type="protein sequence ID" value="MBA8806053.1"/>
    <property type="molecule type" value="Genomic_DNA"/>
</dbReference>
<reference evidence="1 2" key="1">
    <citation type="submission" date="2020-07" db="EMBL/GenBank/DDBJ databases">
        <title>Sequencing the genomes of 1000 actinobacteria strains.</title>
        <authorList>
            <person name="Klenk H.-P."/>
        </authorList>
    </citation>
    <scope>NUCLEOTIDE SEQUENCE [LARGE SCALE GENOMIC DNA]</scope>
    <source>
        <strain evidence="1 2">DSM 21349</strain>
    </source>
</reference>
<dbReference type="AlphaFoldDB" id="A0A7W3PBU2"/>
<gene>
    <name evidence="1" type="ORF">FB382_004405</name>
</gene>
<accession>A0A7W3PBU2</accession>